<evidence type="ECO:0000256" key="1">
    <source>
        <dbReference type="ARBA" id="ARBA00004651"/>
    </source>
</evidence>
<keyword evidence="7 8" id="KW-0472">Membrane</keyword>
<evidence type="ECO:0000256" key="6">
    <source>
        <dbReference type="ARBA" id="ARBA00022989"/>
    </source>
</evidence>
<dbReference type="PANTHER" id="PTHR30472">
    <property type="entry name" value="FERRIC ENTEROBACTIN TRANSPORT SYSTEM PERMEASE PROTEIN"/>
    <property type="match status" value="1"/>
</dbReference>
<feature type="transmembrane region" description="Helical" evidence="8">
    <location>
        <begin position="149"/>
        <end position="169"/>
    </location>
</feature>
<dbReference type="GO" id="GO:0005886">
    <property type="term" value="C:plasma membrane"/>
    <property type="evidence" value="ECO:0007669"/>
    <property type="project" value="UniProtKB-SubCell"/>
</dbReference>
<dbReference type="GO" id="GO:0033214">
    <property type="term" value="P:siderophore-iron import into cell"/>
    <property type="evidence" value="ECO:0007669"/>
    <property type="project" value="TreeGrafter"/>
</dbReference>
<evidence type="ECO:0000256" key="3">
    <source>
        <dbReference type="ARBA" id="ARBA00022448"/>
    </source>
</evidence>
<dbReference type="Gene3D" id="1.10.3470.10">
    <property type="entry name" value="ABC transporter involved in vitamin B12 uptake, BtuC"/>
    <property type="match status" value="1"/>
</dbReference>
<gene>
    <name evidence="9" type="ORF">QPX54_00925</name>
</gene>
<name>A0AAP4BSJ4_9CORY</name>
<proteinExistence type="inferred from homology"/>
<evidence type="ECO:0000256" key="4">
    <source>
        <dbReference type="ARBA" id="ARBA00022475"/>
    </source>
</evidence>
<reference evidence="9" key="1">
    <citation type="submission" date="2023-05" db="EMBL/GenBank/DDBJ databases">
        <title>Metabolic capabilities are highly conserved among human nasal-associated Corynebacterium species in pangenomic analyses.</title>
        <authorList>
            <person name="Tran T.H."/>
            <person name="Roberts A.Q."/>
            <person name="Escapa I.F."/>
            <person name="Gao W."/>
            <person name="Conlan S."/>
            <person name="Kong H."/>
            <person name="Segre J.A."/>
            <person name="Kelly M.S."/>
            <person name="Lemon K.P."/>
        </authorList>
    </citation>
    <scope>NUCLEOTIDE SEQUENCE</scope>
    <source>
        <strain evidence="9">KPL2654</strain>
    </source>
</reference>
<comment type="caution">
    <text evidence="9">The sequence shown here is derived from an EMBL/GenBank/DDBJ whole genome shotgun (WGS) entry which is preliminary data.</text>
</comment>
<dbReference type="Pfam" id="PF01032">
    <property type="entry name" value="FecCD"/>
    <property type="match status" value="1"/>
</dbReference>
<sequence length="333" mass="33962">MTRISFLPAAVLAVAVLGVAVAASLFFGSNNISPGQVWASLSNNGDTATDTLVLQQRLPRTIVVVLVGAALGVAGALMQALTRNPLADPGILGINAGASIAVVAGVAFAGVTGINNYIFLAIVGALLASIMVYVLGGAGRNSVPSPARLTLAGVAISMAISSLVQAIILSNANAFNEFRYWAAGSVEGRGWPVLEHIWVFILLGLVFAFASAPSLNALSLGEEMGTALGVKVWRTRVLTFSAITILAGTATAAVGPLMFVGLAVPYAARGLFGHDNRAILAGSVVIGPVFLLAADVLARLVIMPQEVQTGLLSAVLGGPIFIAVVRMKKIGAV</sequence>
<keyword evidence="4" id="KW-1003">Cell membrane</keyword>
<dbReference type="SUPFAM" id="SSF81345">
    <property type="entry name" value="ABC transporter involved in vitamin B12 uptake, BtuC"/>
    <property type="match status" value="1"/>
</dbReference>
<keyword evidence="3" id="KW-0813">Transport</keyword>
<evidence type="ECO:0000256" key="2">
    <source>
        <dbReference type="ARBA" id="ARBA00007935"/>
    </source>
</evidence>
<evidence type="ECO:0000256" key="5">
    <source>
        <dbReference type="ARBA" id="ARBA00022692"/>
    </source>
</evidence>
<evidence type="ECO:0000256" key="7">
    <source>
        <dbReference type="ARBA" id="ARBA00023136"/>
    </source>
</evidence>
<keyword evidence="5 8" id="KW-0812">Transmembrane</keyword>
<comment type="similarity">
    <text evidence="2">Belongs to the binding-protein-dependent transport system permease family. FecCD subfamily.</text>
</comment>
<dbReference type="FunFam" id="1.10.3470.10:FF:000001">
    <property type="entry name" value="Vitamin B12 ABC transporter permease BtuC"/>
    <property type="match status" value="1"/>
</dbReference>
<feature type="transmembrane region" description="Helical" evidence="8">
    <location>
        <begin position="238"/>
        <end position="266"/>
    </location>
</feature>
<protein>
    <submittedName>
        <fullName evidence="9">Iron ABC transporter permease</fullName>
    </submittedName>
</protein>
<evidence type="ECO:0000313" key="9">
    <source>
        <dbReference type="EMBL" id="MDK4325083.1"/>
    </source>
</evidence>
<feature type="transmembrane region" description="Helical" evidence="8">
    <location>
        <begin position="90"/>
        <end position="111"/>
    </location>
</feature>
<comment type="subcellular location">
    <subcellularLocation>
        <location evidence="1">Cell membrane</location>
        <topology evidence="1">Multi-pass membrane protein</topology>
    </subcellularLocation>
</comment>
<feature type="transmembrane region" description="Helical" evidence="8">
    <location>
        <begin position="117"/>
        <end position="137"/>
    </location>
</feature>
<dbReference type="RefSeq" id="WP_284589416.1">
    <property type="nucleotide sequence ID" value="NZ_JASNVP010000001.1"/>
</dbReference>
<keyword evidence="6 8" id="KW-1133">Transmembrane helix</keyword>
<dbReference type="Proteomes" id="UP001226160">
    <property type="component" value="Unassembled WGS sequence"/>
</dbReference>
<dbReference type="PANTHER" id="PTHR30472:SF1">
    <property type="entry name" value="FE(3+) DICITRATE TRANSPORT SYSTEM PERMEASE PROTEIN FECC-RELATED"/>
    <property type="match status" value="1"/>
</dbReference>
<dbReference type="AlphaFoldDB" id="A0AAP4BSJ4"/>
<accession>A0AAP4BSJ4</accession>
<dbReference type="CDD" id="cd06550">
    <property type="entry name" value="TM_ABC_iron-siderophores_like"/>
    <property type="match status" value="1"/>
</dbReference>
<dbReference type="EMBL" id="JASNVP010000001">
    <property type="protein sequence ID" value="MDK4325083.1"/>
    <property type="molecule type" value="Genomic_DNA"/>
</dbReference>
<organism evidence="9 10">
    <name type="scientific">Corynebacterium propinquum</name>
    <dbReference type="NCBI Taxonomy" id="43769"/>
    <lineage>
        <taxon>Bacteria</taxon>
        <taxon>Bacillati</taxon>
        <taxon>Actinomycetota</taxon>
        <taxon>Actinomycetes</taxon>
        <taxon>Mycobacteriales</taxon>
        <taxon>Corynebacteriaceae</taxon>
        <taxon>Corynebacterium</taxon>
    </lineage>
</organism>
<dbReference type="GO" id="GO:0022857">
    <property type="term" value="F:transmembrane transporter activity"/>
    <property type="evidence" value="ECO:0007669"/>
    <property type="project" value="InterPro"/>
</dbReference>
<feature type="transmembrane region" description="Helical" evidence="8">
    <location>
        <begin position="197"/>
        <end position="218"/>
    </location>
</feature>
<dbReference type="InterPro" id="IPR000522">
    <property type="entry name" value="ABC_transptr_permease_BtuC"/>
</dbReference>
<feature type="transmembrane region" description="Helical" evidence="8">
    <location>
        <begin position="310"/>
        <end position="327"/>
    </location>
</feature>
<evidence type="ECO:0000313" key="10">
    <source>
        <dbReference type="Proteomes" id="UP001226160"/>
    </source>
</evidence>
<dbReference type="InterPro" id="IPR037294">
    <property type="entry name" value="ABC_BtuC-like"/>
</dbReference>
<feature type="transmembrane region" description="Helical" evidence="8">
    <location>
        <begin position="278"/>
        <end position="298"/>
    </location>
</feature>
<feature type="transmembrane region" description="Helical" evidence="8">
    <location>
        <begin position="58"/>
        <end position="78"/>
    </location>
</feature>
<evidence type="ECO:0000256" key="8">
    <source>
        <dbReference type="SAM" id="Phobius"/>
    </source>
</evidence>